<feature type="domain" description="Exonuclease" evidence="5">
    <location>
        <begin position="168"/>
        <end position="337"/>
    </location>
</feature>
<dbReference type="GO" id="GO:0003676">
    <property type="term" value="F:nucleic acid binding"/>
    <property type="evidence" value="ECO:0007669"/>
    <property type="project" value="InterPro"/>
</dbReference>
<dbReference type="Pfam" id="PF00929">
    <property type="entry name" value="RNase_T"/>
    <property type="match status" value="1"/>
</dbReference>
<dbReference type="Proteomes" id="UP000286045">
    <property type="component" value="Unassembled WGS sequence"/>
</dbReference>
<keyword evidence="2" id="KW-0378">Hydrolase</keyword>
<dbReference type="GO" id="GO:0000027">
    <property type="term" value="P:ribosomal large subunit assembly"/>
    <property type="evidence" value="ECO:0007669"/>
    <property type="project" value="TreeGrafter"/>
</dbReference>
<dbReference type="SUPFAM" id="SSF53098">
    <property type="entry name" value="Ribonuclease H-like"/>
    <property type="match status" value="1"/>
</dbReference>
<protein>
    <recommendedName>
        <fullName evidence="5">Exonuclease domain-containing protein</fullName>
    </recommendedName>
</protein>
<dbReference type="GO" id="GO:0004527">
    <property type="term" value="F:exonuclease activity"/>
    <property type="evidence" value="ECO:0007669"/>
    <property type="project" value="UniProtKB-KW"/>
</dbReference>
<evidence type="ECO:0000256" key="1">
    <source>
        <dbReference type="ARBA" id="ARBA00022722"/>
    </source>
</evidence>
<dbReference type="GO" id="GO:0005634">
    <property type="term" value="C:nucleus"/>
    <property type="evidence" value="ECO:0007669"/>
    <property type="project" value="TreeGrafter"/>
</dbReference>
<dbReference type="InterPro" id="IPR012337">
    <property type="entry name" value="RNaseH-like_sf"/>
</dbReference>
<dbReference type="InterPro" id="IPR047021">
    <property type="entry name" value="REXO1/3/4-like"/>
</dbReference>
<evidence type="ECO:0000256" key="2">
    <source>
        <dbReference type="ARBA" id="ARBA00022801"/>
    </source>
</evidence>
<keyword evidence="1" id="KW-0540">Nuclease</keyword>
<evidence type="ECO:0000259" key="5">
    <source>
        <dbReference type="SMART" id="SM00479"/>
    </source>
</evidence>
<feature type="region of interest" description="Disordered" evidence="4">
    <location>
        <begin position="358"/>
        <end position="390"/>
    </location>
</feature>
<dbReference type="InterPro" id="IPR013520">
    <property type="entry name" value="Ribonucl_H"/>
</dbReference>
<dbReference type="AlphaFoldDB" id="A0A439CNX8"/>
<dbReference type="PANTHER" id="PTHR12801:SF114">
    <property type="entry name" value="EXONUCLEASE, PUTATIVE (AFU_ORTHOLOGUE AFUA_7G00870)-RELATED"/>
    <property type="match status" value="1"/>
</dbReference>
<sequence length="415" mass="46150">MPVYCHSPKHRSATQGLPSTIPSGSSVPKVTNPAVQTTTQGAKSPWSRITEVGYTTALNELSAHCHSTNELEEHGYIVRPYNPLDYVNAGICQQCHCKQTRTVSRQCTFHPSKRNKWNKKKPYKCCNAITGGAGCQTLPAHNFQPSQRALTHREFRHTPVASAEPKFRAVALDCEMAGVAGGGSEVILLCATDFVTGAVLINRLVCPRVAIADMRTRIHGITRSSLDKSTSQGQALAGWEGARSELWKYIDDRTILVGHALEHDLGALRMIHPRVVDSSILSEIAVGGRRVRFGLHKLSSELARIEIRKGGEGIHDCMEDVLATREVVLFCTRARNKKAFKSWADAKREQIRLEAERKAARQEKANRRHRNRARGGSSSYTFDSDDGDEEDLRWSDIAEDFGWPHPDTGYDPWSD</sequence>
<dbReference type="CDD" id="cd06137">
    <property type="entry name" value="DEDDh_RNase"/>
    <property type="match status" value="1"/>
</dbReference>
<dbReference type="GO" id="GO:0006364">
    <property type="term" value="P:rRNA processing"/>
    <property type="evidence" value="ECO:0007669"/>
    <property type="project" value="TreeGrafter"/>
</dbReference>
<dbReference type="Gene3D" id="3.30.420.10">
    <property type="entry name" value="Ribonuclease H-like superfamily/Ribonuclease H"/>
    <property type="match status" value="1"/>
</dbReference>
<name>A0A439CNX8_9PEZI</name>
<gene>
    <name evidence="6" type="ORF">EKO27_g11249</name>
</gene>
<feature type="compositionally biased region" description="Polar residues" evidence="4">
    <location>
        <begin position="13"/>
        <end position="42"/>
    </location>
</feature>
<dbReference type="STRING" id="363999.A0A439CNX8"/>
<proteinExistence type="predicted"/>
<comment type="caution">
    <text evidence="6">The sequence shown here is derived from an EMBL/GenBank/DDBJ whole genome shotgun (WGS) entry which is preliminary data.</text>
</comment>
<reference evidence="6 7" key="1">
    <citation type="submission" date="2018-12" db="EMBL/GenBank/DDBJ databases">
        <title>Draft genome sequence of Xylaria grammica IHI A82.</title>
        <authorList>
            <person name="Buettner E."/>
            <person name="Kellner H."/>
        </authorList>
    </citation>
    <scope>NUCLEOTIDE SEQUENCE [LARGE SCALE GENOMIC DNA]</scope>
    <source>
        <strain evidence="6 7">IHI A82</strain>
    </source>
</reference>
<evidence type="ECO:0000256" key="3">
    <source>
        <dbReference type="ARBA" id="ARBA00022839"/>
    </source>
</evidence>
<evidence type="ECO:0000313" key="6">
    <source>
        <dbReference type="EMBL" id="RWA03857.1"/>
    </source>
</evidence>
<keyword evidence="3" id="KW-0269">Exonuclease</keyword>
<accession>A0A439CNX8</accession>
<evidence type="ECO:0000256" key="4">
    <source>
        <dbReference type="SAM" id="MobiDB-lite"/>
    </source>
</evidence>
<dbReference type="SMART" id="SM00479">
    <property type="entry name" value="EXOIII"/>
    <property type="match status" value="1"/>
</dbReference>
<dbReference type="InterPro" id="IPR036397">
    <property type="entry name" value="RNaseH_sf"/>
</dbReference>
<keyword evidence="7" id="KW-1185">Reference proteome</keyword>
<evidence type="ECO:0000313" key="7">
    <source>
        <dbReference type="Proteomes" id="UP000286045"/>
    </source>
</evidence>
<organism evidence="6 7">
    <name type="scientific">Xylaria grammica</name>
    <dbReference type="NCBI Taxonomy" id="363999"/>
    <lineage>
        <taxon>Eukaryota</taxon>
        <taxon>Fungi</taxon>
        <taxon>Dikarya</taxon>
        <taxon>Ascomycota</taxon>
        <taxon>Pezizomycotina</taxon>
        <taxon>Sordariomycetes</taxon>
        <taxon>Xylariomycetidae</taxon>
        <taxon>Xylariales</taxon>
        <taxon>Xylariaceae</taxon>
        <taxon>Xylaria</taxon>
    </lineage>
</organism>
<dbReference type="EMBL" id="RYZI01000686">
    <property type="protein sequence ID" value="RWA03857.1"/>
    <property type="molecule type" value="Genomic_DNA"/>
</dbReference>
<feature type="region of interest" description="Disordered" evidence="4">
    <location>
        <begin position="1"/>
        <end position="43"/>
    </location>
</feature>
<dbReference type="PANTHER" id="PTHR12801">
    <property type="entry name" value="RNA EXONUCLEASE REXO1 / RECO3 FAMILY MEMBER-RELATED"/>
    <property type="match status" value="1"/>
</dbReference>